<dbReference type="AlphaFoldDB" id="A0A4U0VMY2"/>
<dbReference type="Proteomes" id="UP000308768">
    <property type="component" value="Unassembled WGS sequence"/>
</dbReference>
<evidence type="ECO:0000313" key="2">
    <source>
        <dbReference type="EMBL" id="TKA49895.1"/>
    </source>
</evidence>
<dbReference type="OrthoDB" id="10056949at2759"/>
<organism evidence="2 3">
    <name type="scientific">Cryomyces minteri</name>
    <dbReference type="NCBI Taxonomy" id="331657"/>
    <lineage>
        <taxon>Eukaryota</taxon>
        <taxon>Fungi</taxon>
        <taxon>Dikarya</taxon>
        <taxon>Ascomycota</taxon>
        <taxon>Pezizomycotina</taxon>
        <taxon>Dothideomycetes</taxon>
        <taxon>Dothideomycetes incertae sedis</taxon>
        <taxon>Cryomyces</taxon>
    </lineage>
</organism>
<gene>
    <name evidence="2" type="ORF">B0A49_13539</name>
</gene>
<accession>A0A4U0VMY2</accession>
<dbReference type="EMBL" id="NAJN01002715">
    <property type="protein sequence ID" value="TKA49895.1"/>
    <property type="molecule type" value="Genomic_DNA"/>
</dbReference>
<keyword evidence="3" id="KW-1185">Reference proteome</keyword>
<evidence type="ECO:0000256" key="1">
    <source>
        <dbReference type="SAM" id="MobiDB-lite"/>
    </source>
</evidence>
<protein>
    <submittedName>
        <fullName evidence="2">Uncharacterized protein</fullName>
    </submittedName>
</protein>
<dbReference type="STRING" id="331657.A0A4U0VMY2"/>
<reference evidence="2 3" key="1">
    <citation type="submission" date="2017-03" db="EMBL/GenBank/DDBJ databases">
        <title>Genomes of endolithic fungi from Antarctica.</title>
        <authorList>
            <person name="Coleine C."/>
            <person name="Masonjones S."/>
            <person name="Stajich J.E."/>
        </authorList>
    </citation>
    <scope>NUCLEOTIDE SEQUENCE [LARGE SCALE GENOMIC DNA]</scope>
    <source>
        <strain evidence="2 3">CCFEE 5187</strain>
    </source>
</reference>
<feature type="region of interest" description="Disordered" evidence="1">
    <location>
        <begin position="135"/>
        <end position="160"/>
    </location>
</feature>
<evidence type="ECO:0000313" key="3">
    <source>
        <dbReference type="Proteomes" id="UP000308768"/>
    </source>
</evidence>
<name>A0A4U0VMY2_9PEZI</name>
<feature type="region of interest" description="Disordered" evidence="1">
    <location>
        <begin position="29"/>
        <end position="61"/>
    </location>
</feature>
<proteinExistence type="predicted"/>
<sequence>MPPAIEGIQNERYARHESPYEHIHAVDFGTSLQGGPGLAPSGAETDDKRKKGSSASATNDKELRELLVKNDGRSLKEVATEVIQKERTPQAEKTKQLDITISGGGSYQTWWVTKIFVDEMSLWLAAMGGFLEHQPSEPPNTNLPSPPLENGNSMSSREHSRFSNLGADFSNDVSFAHRGSAVQANAAPDAKLHVSRSDYHGQYGQQGHDLQAALQLQLSGTHHTSQETDLDDSGIGMSLMEDDLAIAKFGLSGAHAGPGMMSGSLKFT</sequence>
<comment type="caution">
    <text evidence="2">The sequence shown here is derived from an EMBL/GenBank/DDBJ whole genome shotgun (WGS) entry which is preliminary data.</text>
</comment>